<evidence type="ECO:0000313" key="7">
    <source>
        <dbReference type="Proteomes" id="UP000598820"/>
    </source>
</evidence>
<feature type="active site" description="Nucleophile" evidence="4">
    <location>
        <position position="179"/>
    </location>
</feature>
<evidence type="ECO:0000313" key="6">
    <source>
        <dbReference type="EMBL" id="MBD2701228.1"/>
    </source>
</evidence>
<organism evidence="6 7">
    <name type="scientific">Spirosoma profusum</name>
    <dbReference type="NCBI Taxonomy" id="2771354"/>
    <lineage>
        <taxon>Bacteria</taxon>
        <taxon>Pseudomonadati</taxon>
        <taxon>Bacteroidota</taxon>
        <taxon>Cytophagia</taxon>
        <taxon>Cytophagales</taxon>
        <taxon>Cytophagaceae</taxon>
        <taxon>Spirosoma</taxon>
    </lineage>
</organism>
<dbReference type="InterPro" id="IPR010497">
    <property type="entry name" value="Epoxide_hydro_N"/>
</dbReference>
<dbReference type="AlphaFoldDB" id="A0A926XVA2"/>
<feature type="domain" description="Epoxide hydrolase N-terminal" evidence="5">
    <location>
        <begin position="5"/>
        <end position="108"/>
    </location>
</feature>
<dbReference type="PRINTS" id="PR00412">
    <property type="entry name" value="EPOXHYDRLASE"/>
</dbReference>
<dbReference type="Gene3D" id="3.40.50.1820">
    <property type="entry name" value="alpha/beta hydrolase"/>
    <property type="match status" value="1"/>
</dbReference>
<evidence type="ECO:0000256" key="3">
    <source>
        <dbReference type="ARBA" id="ARBA00022801"/>
    </source>
</evidence>
<protein>
    <submittedName>
        <fullName evidence="6">Epoxide hydrolase</fullName>
    </submittedName>
</protein>
<dbReference type="GO" id="GO:0097176">
    <property type="term" value="P:epoxide metabolic process"/>
    <property type="evidence" value="ECO:0007669"/>
    <property type="project" value="TreeGrafter"/>
</dbReference>
<comment type="caution">
    <text evidence="6">The sequence shown here is derived from an EMBL/GenBank/DDBJ whole genome shotgun (WGS) entry which is preliminary data.</text>
</comment>
<dbReference type="GO" id="GO:0004301">
    <property type="term" value="F:epoxide hydrolase activity"/>
    <property type="evidence" value="ECO:0007669"/>
    <property type="project" value="TreeGrafter"/>
</dbReference>
<keyword evidence="7" id="KW-1185">Reference proteome</keyword>
<proteinExistence type="inferred from homology"/>
<evidence type="ECO:0000259" key="5">
    <source>
        <dbReference type="Pfam" id="PF06441"/>
    </source>
</evidence>
<name>A0A926XVA2_9BACT</name>
<dbReference type="RefSeq" id="WP_190887077.1">
    <property type="nucleotide sequence ID" value="NZ_JACWZY010000007.1"/>
</dbReference>
<accession>A0A926XVA2</accession>
<sequence length="382" mass="43153">MVNAHPFQINVPQSVLDDLKERLADTRWPDEIKGSDWDYGTNLDYLKVLTNYWLNTFDWRKQEAMLNQFTQYKANVDGLAIHFIYGKGKGPNPLPLVLTHGWPDSFFRMYKIIPMLTDPEWFGKDPADSFDVIVPTFPGFGFSDKPSKPGFNLGRVAELWHKLMTDTLGYQHYVAAGGDGGAAVSELLGQKYPDSVLGIHLTDVAFQASLNADPKTFTEAEKKYSDRMQQVGMQEGAYAMLQGTKPQSLAYGLNDSPVGLAAWIIEKFRTWSDCDGDLESVYTKDELLTNIMIYWITESIGSSIRGYYEETTQSSYKPGGRVNVPVGMAVFPKDNPPPREFAERGLNIQRWSEMPHGGHFAALEEPEALADEFRAFFRTLRK</sequence>
<dbReference type="PANTHER" id="PTHR21661">
    <property type="entry name" value="EPOXIDE HYDROLASE 1-RELATED"/>
    <property type="match status" value="1"/>
</dbReference>
<dbReference type="PANTHER" id="PTHR21661:SF35">
    <property type="entry name" value="EPOXIDE HYDROLASE"/>
    <property type="match status" value="1"/>
</dbReference>
<dbReference type="EMBL" id="JACWZY010000007">
    <property type="protein sequence ID" value="MBD2701228.1"/>
    <property type="molecule type" value="Genomic_DNA"/>
</dbReference>
<dbReference type="InterPro" id="IPR016292">
    <property type="entry name" value="Epoxide_hydrolase"/>
</dbReference>
<evidence type="ECO:0000256" key="2">
    <source>
        <dbReference type="ARBA" id="ARBA00022797"/>
    </source>
</evidence>
<reference evidence="6" key="1">
    <citation type="submission" date="2020-09" db="EMBL/GenBank/DDBJ databases">
        <authorList>
            <person name="Kim M.K."/>
        </authorList>
    </citation>
    <scope>NUCLEOTIDE SEQUENCE</scope>
    <source>
        <strain evidence="6">BT702</strain>
    </source>
</reference>
<keyword evidence="3 6" id="KW-0378">Hydrolase</keyword>
<feature type="active site" description="Proton donor" evidence="4">
    <location>
        <position position="307"/>
    </location>
</feature>
<dbReference type="PIRSF" id="PIRSF001112">
    <property type="entry name" value="Epoxide_hydrolase"/>
    <property type="match status" value="1"/>
</dbReference>
<dbReference type="SUPFAM" id="SSF53474">
    <property type="entry name" value="alpha/beta-Hydrolases"/>
    <property type="match status" value="1"/>
</dbReference>
<comment type="similarity">
    <text evidence="1">Belongs to the peptidase S33 family.</text>
</comment>
<dbReference type="Pfam" id="PF06441">
    <property type="entry name" value="EHN"/>
    <property type="match status" value="1"/>
</dbReference>
<dbReference type="Proteomes" id="UP000598820">
    <property type="component" value="Unassembled WGS sequence"/>
</dbReference>
<keyword evidence="2" id="KW-0058">Aromatic hydrocarbons catabolism</keyword>
<dbReference type="InterPro" id="IPR000639">
    <property type="entry name" value="Epox_hydrolase-like"/>
</dbReference>
<dbReference type="InterPro" id="IPR029058">
    <property type="entry name" value="AB_hydrolase_fold"/>
</dbReference>
<evidence type="ECO:0000256" key="1">
    <source>
        <dbReference type="ARBA" id="ARBA00010088"/>
    </source>
</evidence>
<gene>
    <name evidence="6" type="ORF">IC229_11315</name>
</gene>
<evidence type="ECO:0000256" key="4">
    <source>
        <dbReference type="PIRSR" id="PIRSR001112-1"/>
    </source>
</evidence>
<feature type="active site" description="Proton acceptor" evidence="4">
    <location>
        <position position="359"/>
    </location>
</feature>